<evidence type="ECO:0000256" key="1">
    <source>
        <dbReference type="SAM" id="Phobius"/>
    </source>
</evidence>
<evidence type="ECO:0000313" key="3">
    <source>
        <dbReference type="Proteomes" id="UP001164718"/>
    </source>
</evidence>
<evidence type="ECO:0000313" key="2">
    <source>
        <dbReference type="EMBL" id="WAA09923.1"/>
    </source>
</evidence>
<feature type="transmembrane region" description="Helical" evidence="1">
    <location>
        <begin position="62"/>
        <end position="80"/>
    </location>
</feature>
<accession>A0A9E8LUK3</accession>
<keyword evidence="1" id="KW-0812">Transmembrane</keyword>
<sequence length="154" mass="18371">MDNFMMNSFPDNIKKELEAIQRLIMPIAKKTSKYMIWTFPLIGISVLNIAYLLFFTPWDSNMYIYLGIYATLGALGFALLKETRLNKKEIEQIGVKYMIERIKKSRFVSDERKRQYIQMVKQKPVSAMENFVKFLQEEDRIGRRFDMDDRTDEK</sequence>
<dbReference type="InterPro" id="IPR020205">
    <property type="entry name" value="Uncharacterised_YwnF_TM"/>
</dbReference>
<feature type="transmembrane region" description="Helical" evidence="1">
    <location>
        <begin position="34"/>
        <end position="56"/>
    </location>
</feature>
<organism evidence="2 3">
    <name type="scientific">Fervidibacillus albus</name>
    <dbReference type="NCBI Taxonomy" id="2980026"/>
    <lineage>
        <taxon>Bacteria</taxon>
        <taxon>Bacillati</taxon>
        <taxon>Bacillota</taxon>
        <taxon>Bacilli</taxon>
        <taxon>Bacillales</taxon>
        <taxon>Bacillaceae</taxon>
        <taxon>Fervidibacillus</taxon>
    </lineage>
</organism>
<dbReference type="Pfam" id="PF17370">
    <property type="entry name" value="DUF5392"/>
    <property type="match status" value="1"/>
</dbReference>
<dbReference type="RefSeq" id="WP_275417706.1">
    <property type="nucleotide sequence ID" value="NZ_CP106878.1"/>
</dbReference>
<reference evidence="2" key="1">
    <citation type="submission" date="2022-09" db="EMBL/GenBank/DDBJ databases">
        <title>Complete Genomes of Fervidibacillus albus and Fervidibacillus halotolerans isolated from tidal flat sediments.</title>
        <authorList>
            <person name="Kwon K.K."/>
            <person name="Yang S.-H."/>
            <person name="Park M.J."/>
            <person name="Oh H.-M."/>
        </authorList>
    </citation>
    <scope>NUCLEOTIDE SEQUENCE</scope>
    <source>
        <strain evidence="2">MEBiC13591</strain>
    </source>
</reference>
<gene>
    <name evidence="2" type="ORF">OE104_00650</name>
</gene>
<dbReference type="Proteomes" id="UP001164718">
    <property type="component" value="Chromosome"/>
</dbReference>
<keyword evidence="3" id="KW-1185">Reference proteome</keyword>
<protein>
    <submittedName>
        <fullName evidence="2">YwnF family protein</fullName>
    </submittedName>
</protein>
<dbReference type="KEGG" id="faf:OE104_00650"/>
<keyword evidence="1" id="KW-0472">Membrane</keyword>
<name>A0A9E8LUK3_9BACI</name>
<dbReference type="EMBL" id="CP106878">
    <property type="protein sequence ID" value="WAA09923.1"/>
    <property type="molecule type" value="Genomic_DNA"/>
</dbReference>
<keyword evidence="1" id="KW-1133">Transmembrane helix</keyword>
<dbReference type="AlphaFoldDB" id="A0A9E8LUK3"/>
<proteinExistence type="predicted"/>